<dbReference type="Pfam" id="PF17875">
    <property type="entry name" value="RPA43_OB"/>
    <property type="match status" value="1"/>
</dbReference>
<gene>
    <name evidence="3" type="ORF">AMTR_s00014p00229580</name>
</gene>
<name>W1PN98_AMBTC</name>
<dbReference type="AlphaFoldDB" id="W1PN98"/>
<dbReference type="Gene3D" id="2.40.50.1060">
    <property type="match status" value="1"/>
</dbReference>
<keyword evidence="4" id="KW-1185">Reference proteome</keyword>
<dbReference type="Proteomes" id="UP000017836">
    <property type="component" value="Unassembled WGS sequence"/>
</dbReference>
<reference evidence="4" key="1">
    <citation type="journal article" date="2013" name="Science">
        <title>The Amborella genome and the evolution of flowering plants.</title>
        <authorList>
            <consortium name="Amborella Genome Project"/>
        </authorList>
    </citation>
    <scope>NUCLEOTIDE SEQUENCE [LARGE SCALE GENOMIC DNA]</scope>
</reference>
<evidence type="ECO:0000256" key="1">
    <source>
        <dbReference type="SAM" id="Phobius"/>
    </source>
</evidence>
<keyword evidence="1" id="KW-1133">Transmembrane helix</keyword>
<feature type="transmembrane region" description="Helical" evidence="1">
    <location>
        <begin position="29"/>
        <end position="47"/>
    </location>
</feature>
<dbReference type="Gramene" id="ERN09166">
    <property type="protein sequence ID" value="ERN09166"/>
    <property type="gene ID" value="AMTR_s00014p00229580"/>
</dbReference>
<accession>W1PN98</accession>
<evidence type="ECO:0000313" key="3">
    <source>
        <dbReference type="EMBL" id="ERN09166.1"/>
    </source>
</evidence>
<sequence>MWTHETKDCMLDPHACIRDGMLNKLGNDYIGVIVLGIFNAAIAITDIREEFHYERDEDGEPIWVSTDHRDHVIRT</sequence>
<dbReference type="HOGENOM" id="CLU_2674371_0_0_1"/>
<dbReference type="EMBL" id="KI393051">
    <property type="protein sequence ID" value="ERN09166.1"/>
    <property type="molecule type" value="Genomic_DNA"/>
</dbReference>
<evidence type="ECO:0000313" key="4">
    <source>
        <dbReference type="Proteomes" id="UP000017836"/>
    </source>
</evidence>
<protein>
    <recommendedName>
        <fullName evidence="2">RPA43 OB domain-containing protein</fullName>
    </recommendedName>
</protein>
<feature type="domain" description="RPA43 OB" evidence="2">
    <location>
        <begin position="20"/>
        <end position="57"/>
    </location>
</feature>
<organism evidence="3 4">
    <name type="scientific">Amborella trichopoda</name>
    <dbReference type="NCBI Taxonomy" id="13333"/>
    <lineage>
        <taxon>Eukaryota</taxon>
        <taxon>Viridiplantae</taxon>
        <taxon>Streptophyta</taxon>
        <taxon>Embryophyta</taxon>
        <taxon>Tracheophyta</taxon>
        <taxon>Spermatophyta</taxon>
        <taxon>Magnoliopsida</taxon>
        <taxon>Amborellales</taxon>
        <taxon>Amborellaceae</taxon>
        <taxon>Amborella</taxon>
    </lineage>
</organism>
<evidence type="ECO:0000259" key="2">
    <source>
        <dbReference type="Pfam" id="PF17875"/>
    </source>
</evidence>
<keyword evidence="1" id="KW-0472">Membrane</keyword>
<proteinExistence type="predicted"/>
<dbReference type="InterPro" id="IPR041178">
    <property type="entry name" value="RPA43_OB"/>
</dbReference>
<keyword evidence="1" id="KW-0812">Transmembrane</keyword>